<keyword evidence="3" id="KW-0813">Transport</keyword>
<evidence type="ECO:0000313" key="10">
    <source>
        <dbReference type="Proteomes" id="UP000018050"/>
    </source>
</evidence>
<dbReference type="OMA" id="KWCKAIS"/>
<comment type="similarity">
    <text evidence="2">Belongs to the ATG3 family.</text>
</comment>
<dbReference type="GO" id="GO:0000407">
    <property type="term" value="C:phagophore assembly site"/>
    <property type="evidence" value="ECO:0007669"/>
    <property type="project" value="TreeGrafter"/>
</dbReference>
<evidence type="ECO:0000256" key="2">
    <source>
        <dbReference type="ARBA" id="ARBA00007683"/>
    </source>
</evidence>
<keyword evidence="7" id="KW-0072">Autophagy</keyword>
<keyword evidence="10" id="KW-1185">Reference proteome</keyword>
<dbReference type="GO" id="GO:0000422">
    <property type="term" value="P:autophagy of mitochondrion"/>
    <property type="evidence" value="ECO:0007669"/>
    <property type="project" value="TreeGrafter"/>
</dbReference>
<keyword evidence="6" id="KW-0653">Protein transport</keyword>
<dbReference type="GO" id="GO:0019776">
    <property type="term" value="F:Atg8-family ligase activity"/>
    <property type="evidence" value="ECO:0007669"/>
    <property type="project" value="TreeGrafter"/>
</dbReference>
<reference evidence="9" key="1">
    <citation type="submission" date="2013-10" db="EMBL/GenBank/DDBJ databases">
        <title>Genomic analysis of the causative agents of coccidiosis in chickens.</title>
        <authorList>
            <person name="Reid A.J."/>
            <person name="Blake D."/>
            <person name="Billington K."/>
            <person name="Browne H."/>
            <person name="Dunn M."/>
            <person name="Hung S."/>
            <person name="Kawahara F."/>
            <person name="Miranda-Saavedra D."/>
            <person name="Mourier T."/>
            <person name="Nagra H."/>
            <person name="Otto T.D."/>
            <person name="Rawlings N."/>
            <person name="Sanchez A."/>
            <person name="Sanders M."/>
            <person name="Subramaniam C."/>
            <person name="Tay Y."/>
            <person name="Dear P."/>
            <person name="Doerig C."/>
            <person name="Gruber A."/>
            <person name="Parkinson J."/>
            <person name="Shirley M."/>
            <person name="Wan K.L."/>
            <person name="Berriman M."/>
            <person name="Tomley F."/>
            <person name="Pain A."/>
        </authorList>
    </citation>
    <scope>NUCLEOTIDE SEQUENCE [LARGE SCALE GENOMIC DNA]</scope>
    <source>
        <strain evidence="9">Houghton</strain>
    </source>
</reference>
<evidence type="ECO:0000256" key="6">
    <source>
        <dbReference type="ARBA" id="ARBA00022927"/>
    </source>
</evidence>
<dbReference type="GeneID" id="25268774"/>
<comment type="subcellular location">
    <subcellularLocation>
        <location evidence="1">Cytoplasm</location>
    </subcellularLocation>
</comment>
<feature type="region of interest" description="Disordered" evidence="8">
    <location>
        <begin position="156"/>
        <end position="186"/>
    </location>
</feature>
<evidence type="ECO:0000256" key="8">
    <source>
        <dbReference type="SAM" id="MobiDB-lite"/>
    </source>
</evidence>
<dbReference type="PANTHER" id="PTHR12866">
    <property type="entry name" value="UBIQUITIN-LIKE-CONJUGATING ENZYME ATG3"/>
    <property type="match status" value="1"/>
</dbReference>
<dbReference type="GO" id="GO:0061723">
    <property type="term" value="P:glycophagy"/>
    <property type="evidence" value="ECO:0007669"/>
    <property type="project" value="TreeGrafter"/>
</dbReference>
<accession>U6GDW0</accession>
<evidence type="ECO:0000256" key="5">
    <source>
        <dbReference type="ARBA" id="ARBA00022786"/>
    </source>
</evidence>
<name>U6GDW0_EIMAC</name>
<evidence type="ECO:0000256" key="1">
    <source>
        <dbReference type="ARBA" id="ARBA00004496"/>
    </source>
</evidence>
<evidence type="ECO:0000256" key="7">
    <source>
        <dbReference type="ARBA" id="ARBA00023006"/>
    </source>
</evidence>
<dbReference type="OrthoDB" id="1584384at2759"/>
<feature type="compositionally biased region" description="Low complexity" evidence="8">
    <location>
        <begin position="31"/>
        <end position="62"/>
    </location>
</feature>
<keyword evidence="4" id="KW-0963">Cytoplasm</keyword>
<feature type="region of interest" description="Disordered" evidence="8">
    <location>
        <begin position="1"/>
        <end position="62"/>
    </location>
</feature>
<evidence type="ECO:0000313" key="9">
    <source>
        <dbReference type="EMBL" id="CDI78345.1"/>
    </source>
</evidence>
<dbReference type="VEuPathDB" id="ToxoDB:EAH_00007040"/>
<evidence type="ECO:0000256" key="4">
    <source>
        <dbReference type="ARBA" id="ARBA00022490"/>
    </source>
</evidence>
<protein>
    <submittedName>
        <fullName evidence="9">Autophagocytosis associated protein, putative</fullName>
    </submittedName>
</protein>
<proteinExistence type="inferred from homology"/>
<dbReference type="InterPro" id="IPR007135">
    <property type="entry name" value="Atg3/Atg10"/>
</dbReference>
<dbReference type="Proteomes" id="UP000018050">
    <property type="component" value="Unassembled WGS sequence"/>
</dbReference>
<keyword evidence="5" id="KW-0833">Ubl conjugation pathway</keyword>
<organism evidence="9 10">
    <name type="scientific">Eimeria acervulina</name>
    <name type="common">Coccidian parasite</name>
    <dbReference type="NCBI Taxonomy" id="5801"/>
    <lineage>
        <taxon>Eukaryota</taxon>
        <taxon>Sar</taxon>
        <taxon>Alveolata</taxon>
        <taxon>Apicomplexa</taxon>
        <taxon>Conoidasida</taxon>
        <taxon>Coccidia</taxon>
        <taxon>Eucoccidiorida</taxon>
        <taxon>Eimeriorina</taxon>
        <taxon>Eimeriidae</taxon>
        <taxon>Eimeria</taxon>
    </lineage>
</organism>
<dbReference type="AlphaFoldDB" id="U6GDW0"/>
<feature type="compositionally biased region" description="Gly residues" evidence="8">
    <location>
        <begin position="14"/>
        <end position="30"/>
    </location>
</feature>
<sequence length="338" mass="35223">MTDSKPPKARGAASGAGGASGGASAAGGGSRQSSGGAPAPAAAAAAGTAAAAAGGSAAGGSSLPPPLAAPAGSNVGHRLADLGRSILSRFSFVPQTSQFVDKGTMTPQEFIDAGDLLVFKFPTWQWEPAVGKRAREDAEGWVLPIDADPEELHSEPAVSLGASTDRQTSREASTGDGLSLLPETTDDPACAESSTSYFVRQAPDADVLSVRTYDLSITYDKYFQTPRLWLFGYNESGTPLTPAEIFEDILTDYAAKTVTVDPHPCTGVPTASIHPCKHAQVMKKVVDHWRSQGVEPRPDLALIVLLKFISSVVPTIDYDFTMDIDMGLCGPQTNKSKS</sequence>
<gene>
    <name evidence="9" type="ORF">EAH_00007040</name>
</gene>
<dbReference type="Pfam" id="PF03987">
    <property type="entry name" value="Autophagy_act_C"/>
    <property type="match status" value="1"/>
</dbReference>
<reference evidence="9" key="2">
    <citation type="submission" date="2013-10" db="EMBL/GenBank/DDBJ databases">
        <authorList>
            <person name="Aslett M."/>
        </authorList>
    </citation>
    <scope>NUCLEOTIDE SEQUENCE [LARGE SCALE GENOMIC DNA]</scope>
    <source>
        <strain evidence="9">Houghton</strain>
    </source>
</reference>
<dbReference type="PANTHER" id="PTHR12866:SF2">
    <property type="entry name" value="UBIQUITIN-LIKE-CONJUGATING ENZYME ATG3"/>
    <property type="match status" value="1"/>
</dbReference>
<dbReference type="Gene3D" id="3.30.1460.50">
    <property type="match status" value="1"/>
</dbReference>
<dbReference type="EMBL" id="HG670855">
    <property type="protein sequence ID" value="CDI78345.1"/>
    <property type="molecule type" value="Genomic_DNA"/>
</dbReference>
<dbReference type="GO" id="GO:0005829">
    <property type="term" value="C:cytosol"/>
    <property type="evidence" value="ECO:0007669"/>
    <property type="project" value="TreeGrafter"/>
</dbReference>
<evidence type="ECO:0000256" key="3">
    <source>
        <dbReference type="ARBA" id="ARBA00022448"/>
    </source>
</evidence>
<dbReference type="RefSeq" id="XP_013251407.1">
    <property type="nucleotide sequence ID" value="XM_013395953.1"/>
</dbReference>
<feature type="compositionally biased region" description="Polar residues" evidence="8">
    <location>
        <begin position="161"/>
        <end position="172"/>
    </location>
</feature>
<dbReference type="GO" id="GO:0000045">
    <property type="term" value="P:autophagosome assembly"/>
    <property type="evidence" value="ECO:0007669"/>
    <property type="project" value="TreeGrafter"/>
</dbReference>
<dbReference type="GO" id="GO:0015031">
    <property type="term" value="P:protein transport"/>
    <property type="evidence" value="ECO:0007669"/>
    <property type="project" value="UniProtKB-KW"/>
</dbReference>
<dbReference type="GO" id="GO:0044804">
    <property type="term" value="P:nucleophagy"/>
    <property type="evidence" value="ECO:0007669"/>
    <property type="project" value="TreeGrafter"/>
</dbReference>